<dbReference type="InParanoid" id="A0A6P8S0Y0"/>
<evidence type="ECO:0000313" key="3">
    <source>
        <dbReference type="Proteomes" id="UP000515159"/>
    </source>
</evidence>
<dbReference type="RefSeq" id="XP_033811023.1">
    <property type="nucleotide sequence ID" value="XM_033955132.1"/>
</dbReference>
<dbReference type="OrthoDB" id="8679980at2759"/>
<feature type="region of interest" description="Disordered" evidence="2">
    <location>
        <begin position="582"/>
        <end position="609"/>
    </location>
</feature>
<dbReference type="Proteomes" id="UP000515159">
    <property type="component" value="Chromosome 1"/>
</dbReference>
<dbReference type="Pfam" id="PF15265">
    <property type="entry name" value="FAM196"/>
    <property type="match status" value="1"/>
</dbReference>
<evidence type="ECO:0000313" key="4">
    <source>
        <dbReference type="RefSeq" id="XP_033811023.1"/>
    </source>
</evidence>
<gene>
    <name evidence="4" type="primary">LOC117365135</name>
</gene>
<feature type="region of interest" description="Disordered" evidence="2">
    <location>
        <begin position="495"/>
        <end position="518"/>
    </location>
</feature>
<feature type="coiled-coil region" evidence="1">
    <location>
        <begin position="675"/>
        <end position="709"/>
    </location>
</feature>
<evidence type="ECO:0000256" key="1">
    <source>
        <dbReference type="SAM" id="Coils"/>
    </source>
</evidence>
<dbReference type="GeneID" id="117365135"/>
<organism evidence="3 4">
    <name type="scientific">Geotrypetes seraphini</name>
    <name type="common">Gaboon caecilian</name>
    <name type="synonym">Caecilia seraphini</name>
    <dbReference type="NCBI Taxonomy" id="260995"/>
    <lineage>
        <taxon>Eukaryota</taxon>
        <taxon>Metazoa</taxon>
        <taxon>Chordata</taxon>
        <taxon>Craniata</taxon>
        <taxon>Vertebrata</taxon>
        <taxon>Euteleostomi</taxon>
        <taxon>Amphibia</taxon>
        <taxon>Gymnophiona</taxon>
        <taxon>Geotrypetes</taxon>
    </lineage>
</organism>
<feature type="compositionally biased region" description="Polar residues" evidence="2">
    <location>
        <begin position="496"/>
        <end position="518"/>
    </location>
</feature>
<feature type="compositionally biased region" description="Basic and acidic residues" evidence="2">
    <location>
        <begin position="227"/>
        <end position="239"/>
    </location>
</feature>
<sequence>MVSKESNHLLAQCNNLNQEKAMTVRSVLLNRDSPDIENRLKRRRNRTQQVRFKDLVDGEEEDPGKSPPDNPLAKPELNTPCASTPRRHLEGKETEKGTKCASLRTTSNQPCRQHWYQARPCSLTLPNPKKACMSTAIQTSPSLQKQFPAFRFRSKSISDFGKEELLMSITDQRGTTEEEESTTVQLPDSERHDAYMMVLNGRTSASPQIVRSCSSEHNHQPASHNESQQDTKQSSDEGLPHPSPYITLCHKKVPNRLPVYPCQLQDGITCDTARNSNSHASSSVNERTLPSPKFHPFYPLNIAAIDHSNMNSMICRKNSSSQWTLGSKYLSREEPATVLRQRQSSRNCNDLSYVSGNFKVEGSSAMEDVASLQKDLQSHLSNSPHQILKENAQFCSSPQTKTQETPLRDSVKNPKQQINSIGYTFAPGESCPHDCRPTASECIECHLLPQTFGEDSRTSMNEKGYFAVSKSKFPQPRSPEIDGCDSLETIEKPSIQADQSNLITNSAEPGDPRSSSVDKTSVIQTCCSQLKSIQSKSDSRNVDEQKETPQRPISALVKEFSNFNLESGLQCSIQDTSEGPCTFTAPDVSPVAPGAQTGNNPTSSPNTQLEAGLTAGQSETLRQVQELLELVAVAKSKVDLSKIEESFLSQGHLDKTGCLRTNKETEPIQTRPFEMGQLQSRLQALEEVLQTSQHTIKILLDVIQDLEKKEAKRDGRETLQVPKELMRLPEIGTKPIGGNSVKSHQMSRLLLLGAIDSCSSPSNFMSCGSKKKLILCSSGKVLQSHPHGCFQRVQPSGRPLRLVPTIFPK</sequence>
<dbReference type="PANTHER" id="PTHR28682">
    <property type="entry name" value="INHIBITORY SYNAPTIC FACTOR 2A-RELATED"/>
    <property type="match status" value="1"/>
</dbReference>
<dbReference type="InterPro" id="IPR029337">
    <property type="entry name" value="INSYN2"/>
</dbReference>
<name>A0A6P8S0Y0_GEOSA</name>
<keyword evidence="3" id="KW-1185">Reference proteome</keyword>
<proteinExistence type="predicted"/>
<dbReference type="PANTHER" id="PTHR28682:SF6">
    <property type="entry name" value="MUCIN-5AC"/>
    <property type="match status" value="1"/>
</dbReference>
<dbReference type="AlphaFoldDB" id="A0A6P8S0Y0"/>
<feature type="region of interest" description="Disordered" evidence="2">
    <location>
        <begin position="534"/>
        <end position="553"/>
    </location>
</feature>
<feature type="region of interest" description="Disordered" evidence="2">
    <location>
        <begin position="206"/>
        <end position="243"/>
    </location>
</feature>
<accession>A0A6P8S0Y0</accession>
<feature type="region of interest" description="Disordered" evidence="2">
    <location>
        <begin position="41"/>
        <end position="101"/>
    </location>
</feature>
<feature type="compositionally biased region" description="Basic and acidic residues" evidence="2">
    <location>
        <begin position="537"/>
        <end position="549"/>
    </location>
</feature>
<dbReference type="KEGG" id="gsh:117365135"/>
<feature type="compositionally biased region" description="Basic and acidic residues" evidence="2">
    <location>
        <begin position="87"/>
        <end position="98"/>
    </location>
</feature>
<reference evidence="4" key="1">
    <citation type="submission" date="2025-08" db="UniProtKB">
        <authorList>
            <consortium name="RefSeq"/>
        </authorList>
    </citation>
    <scope>IDENTIFICATION</scope>
</reference>
<protein>
    <submittedName>
        <fullName evidence="4">Uncharacterized protein LOC117365135 isoform X1</fullName>
    </submittedName>
</protein>
<evidence type="ECO:0000256" key="2">
    <source>
        <dbReference type="SAM" id="MobiDB-lite"/>
    </source>
</evidence>
<feature type="compositionally biased region" description="Polar residues" evidence="2">
    <location>
        <begin position="596"/>
        <end position="609"/>
    </location>
</feature>
<keyword evidence="1" id="KW-0175">Coiled coil</keyword>